<evidence type="ECO:0000313" key="1">
    <source>
        <dbReference type="EMBL" id="RKS89643.1"/>
    </source>
</evidence>
<dbReference type="Pfam" id="PF13644">
    <property type="entry name" value="DKNYY"/>
    <property type="match status" value="1"/>
</dbReference>
<dbReference type="AlphaFoldDB" id="A0A495RQ02"/>
<dbReference type="Proteomes" id="UP000280091">
    <property type="component" value="Unassembled WGS sequence"/>
</dbReference>
<evidence type="ECO:0000313" key="2">
    <source>
        <dbReference type="Proteomes" id="UP000280091"/>
    </source>
</evidence>
<dbReference type="OrthoDB" id="1318779at2"/>
<comment type="caution">
    <text evidence="1">The sequence shown here is derived from an EMBL/GenBank/DDBJ whole genome shotgun (WGS) entry which is preliminary data.</text>
</comment>
<sequence length="198" mass="22788">MISKKKILFLFLLTFLITSCNPGYRKIDNKWAYVTYDEAAGRRVRYIEVDNETFEILKENDYAKDKSKVFYTGTIIPTADSKTFNIIGQGYSKDNFQVFMDNEIMIGANPLSFKMLDYPYSRDDNTIFCGTIPMDVKDVENFKVIRTSGGKTTALSSHFIKFNPEFSFIDTLKYNGVIYGDGQGETLTEKFDGYKKKK</sequence>
<proteinExistence type="predicted"/>
<dbReference type="RefSeq" id="WP_121366303.1">
    <property type="nucleotide sequence ID" value="NZ_RBXA01000007.1"/>
</dbReference>
<dbReference type="PROSITE" id="PS51257">
    <property type="entry name" value="PROKAR_LIPOPROTEIN"/>
    <property type="match status" value="1"/>
</dbReference>
<name>A0A495RQ02_9FLAO</name>
<keyword evidence="2" id="KW-1185">Reference proteome</keyword>
<protein>
    <submittedName>
        <fullName evidence="1">DKNYY family protein</fullName>
    </submittedName>
</protein>
<dbReference type="EMBL" id="RBXA01000007">
    <property type="protein sequence ID" value="RKS89643.1"/>
    <property type="molecule type" value="Genomic_DNA"/>
</dbReference>
<dbReference type="InterPro" id="IPR027375">
    <property type="entry name" value="DKNYY"/>
</dbReference>
<accession>A0A495RQ02</accession>
<organism evidence="1 2">
    <name type="scientific">Flavobacterium limicola</name>
    <dbReference type="NCBI Taxonomy" id="180441"/>
    <lineage>
        <taxon>Bacteria</taxon>
        <taxon>Pseudomonadati</taxon>
        <taxon>Bacteroidota</taxon>
        <taxon>Flavobacteriia</taxon>
        <taxon>Flavobacteriales</taxon>
        <taxon>Flavobacteriaceae</taxon>
        <taxon>Flavobacterium</taxon>
    </lineage>
</organism>
<reference evidence="1 2" key="1">
    <citation type="submission" date="2018-10" db="EMBL/GenBank/DDBJ databases">
        <title>Genomic Encyclopedia of Archaeal and Bacterial Type Strains, Phase II (KMG-II): from individual species to whole genera.</title>
        <authorList>
            <person name="Goeker M."/>
        </authorList>
    </citation>
    <scope>NUCLEOTIDE SEQUENCE [LARGE SCALE GENOMIC DNA]</scope>
    <source>
        <strain evidence="1 2">DSM 15094</strain>
    </source>
</reference>
<gene>
    <name evidence="1" type="ORF">BC952_3071</name>
</gene>